<accession>A0A9X3EBW1</accession>
<dbReference type="RefSeq" id="WP_283172213.1">
    <property type="nucleotide sequence ID" value="NZ_JAPNOA010000009.1"/>
</dbReference>
<dbReference type="Proteomes" id="UP001150830">
    <property type="component" value="Unassembled WGS sequence"/>
</dbReference>
<gene>
    <name evidence="1" type="ORF">OUO13_02235</name>
</gene>
<evidence type="ECO:0000313" key="2">
    <source>
        <dbReference type="Proteomes" id="UP001150830"/>
    </source>
</evidence>
<name>A0A9X3EBW1_9GAMM</name>
<protein>
    <submittedName>
        <fullName evidence="1">Uncharacterized protein</fullName>
    </submittedName>
</protein>
<proteinExistence type="predicted"/>
<dbReference type="AlphaFoldDB" id="A0A9X3EBW1"/>
<dbReference type="EMBL" id="JAPNOA010000009">
    <property type="protein sequence ID" value="MCY0963994.1"/>
    <property type="molecule type" value="Genomic_DNA"/>
</dbReference>
<organism evidence="1 2">
    <name type="scientific">Parathalassolituus penaei</name>
    <dbReference type="NCBI Taxonomy" id="2997323"/>
    <lineage>
        <taxon>Bacteria</taxon>
        <taxon>Pseudomonadati</taxon>
        <taxon>Pseudomonadota</taxon>
        <taxon>Gammaproteobacteria</taxon>
        <taxon>Oceanospirillales</taxon>
        <taxon>Oceanospirillaceae</taxon>
        <taxon>Parathalassolituus</taxon>
    </lineage>
</organism>
<sequence length="71" mass="7861">MVLDFMTVAAFVLLCAYKLGLTLLSMSASVVASPKYSKFLQESANKSKHSDLIKLSPFLFQKIRQLHQAGV</sequence>
<comment type="caution">
    <text evidence="1">The sequence shown here is derived from an EMBL/GenBank/DDBJ whole genome shotgun (WGS) entry which is preliminary data.</text>
</comment>
<keyword evidence="2" id="KW-1185">Reference proteome</keyword>
<evidence type="ECO:0000313" key="1">
    <source>
        <dbReference type="EMBL" id="MCY0963994.1"/>
    </source>
</evidence>
<reference evidence="1" key="1">
    <citation type="submission" date="2022-11" db="EMBL/GenBank/DDBJ databases">
        <title>Parathalassolutuus dongxingensis gen. nov., sp. nov., a novel member of family Oceanospirillaceae isolated from a coastal shrimp pond in Guangxi, China.</title>
        <authorList>
            <person name="Chen H."/>
        </authorList>
    </citation>
    <scope>NUCLEOTIDE SEQUENCE</scope>
    <source>
        <strain evidence="1">G-43</strain>
    </source>
</reference>